<feature type="transmembrane region" description="Helical" evidence="1">
    <location>
        <begin position="84"/>
        <end position="102"/>
    </location>
</feature>
<reference evidence="3 5" key="1">
    <citation type="submission" date="2015-08" db="EMBL/GenBank/DDBJ databases">
        <title>Thermococcus thioreducens DSM 14981 genome sequencing.</title>
        <authorList>
            <person name="Hong S.-J."/>
            <person name="Kim M.-C."/>
            <person name="Shin J.-H."/>
        </authorList>
    </citation>
    <scope>NUCLEOTIDE SEQUENCE [LARGE SCALE GENOMIC DNA]</scope>
    <source>
        <strain evidence="3 5">DSM 14981</strain>
    </source>
</reference>
<dbReference type="EMBL" id="CP015105">
    <property type="protein sequence ID" value="ASJ13361.1"/>
    <property type="molecule type" value="Genomic_DNA"/>
</dbReference>
<evidence type="ECO:0000313" key="2">
    <source>
        <dbReference type="EMBL" id="ASJ13361.1"/>
    </source>
</evidence>
<dbReference type="OrthoDB" id="102597at2157"/>
<feature type="transmembrane region" description="Helical" evidence="1">
    <location>
        <begin position="54"/>
        <end position="72"/>
    </location>
</feature>
<sequence>MYSTALATASYQGIMVSALAVAVALGAYFMLSHRADILGATVLVTLTAFVAKDYYHIVYVAGTFLGIALLMQLTDFDEGTFRGAIFYAGVGLFAATILYYLAPNTIRMNIDYSFILVLAIAAFFVLIEGLRTGFEYDSEALLAILGALAIVFIVYSIAGAHHATWGLGLMAFGVLMKLILGGFISVTSFVAGFMIWLDDVTGHALYGGSSEQSSTLFLAVGALLILVYAYLQWRD</sequence>
<gene>
    <name evidence="2" type="ORF">A3L14_10935</name>
    <name evidence="3" type="ORF">AMR53_00675</name>
    <name evidence="4" type="ORF">SAMN05216170_2293</name>
</gene>
<organism evidence="3 5">
    <name type="scientific">Thermococcus thioreducens</name>
    <dbReference type="NCBI Taxonomy" id="277988"/>
    <lineage>
        <taxon>Archaea</taxon>
        <taxon>Methanobacteriati</taxon>
        <taxon>Methanobacteriota</taxon>
        <taxon>Thermococci</taxon>
        <taxon>Thermococcales</taxon>
        <taxon>Thermococcaceae</taxon>
        <taxon>Thermococcus</taxon>
    </lineage>
</organism>
<dbReference type="Proteomes" id="UP000250136">
    <property type="component" value="Chromosome"/>
</dbReference>
<feature type="transmembrane region" description="Helical" evidence="1">
    <location>
        <begin position="114"/>
        <end position="134"/>
    </location>
</feature>
<keyword evidence="7" id="KW-1185">Reference proteome</keyword>
<accession>A0A0Q2URH6</accession>
<dbReference type="EMBL" id="FOIW01000003">
    <property type="protein sequence ID" value="SEW23216.1"/>
    <property type="molecule type" value="Genomic_DNA"/>
</dbReference>
<keyword evidence="1" id="KW-0472">Membrane</keyword>
<evidence type="ECO:0000313" key="5">
    <source>
        <dbReference type="Proteomes" id="UP000051862"/>
    </source>
</evidence>
<feature type="transmembrane region" description="Helical" evidence="1">
    <location>
        <begin position="140"/>
        <end position="158"/>
    </location>
</feature>
<name>A0A0Q2URH6_9EURY</name>
<feature type="transmembrane region" description="Helical" evidence="1">
    <location>
        <begin position="12"/>
        <end position="33"/>
    </location>
</feature>
<proteinExistence type="predicted"/>
<feature type="transmembrane region" description="Helical" evidence="1">
    <location>
        <begin position="216"/>
        <end position="233"/>
    </location>
</feature>
<dbReference type="RefSeq" id="WP_055428436.1">
    <property type="nucleotide sequence ID" value="NZ_CP015105.1"/>
</dbReference>
<evidence type="ECO:0000313" key="6">
    <source>
        <dbReference type="Proteomes" id="UP000182125"/>
    </source>
</evidence>
<dbReference type="PATRIC" id="fig|277988.4.peg.149"/>
<evidence type="ECO:0000313" key="4">
    <source>
        <dbReference type="EMBL" id="SEW23216.1"/>
    </source>
</evidence>
<protein>
    <submittedName>
        <fullName evidence="3">Uncharacterized protein</fullName>
    </submittedName>
</protein>
<reference evidence="4 6" key="3">
    <citation type="submission" date="2016-10" db="EMBL/GenBank/DDBJ databases">
        <authorList>
            <person name="de Groot N.N."/>
        </authorList>
    </citation>
    <scope>NUCLEOTIDE SEQUENCE [LARGE SCALE GENOMIC DNA]</scope>
    <source>
        <strain evidence="4 6">OGL-20</strain>
    </source>
</reference>
<reference evidence="2 7" key="2">
    <citation type="submission" date="2016-04" db="EMBL/GenBank/DDBJ databases">
        <title>Complete genome sequence of Thermococcus thioreducens type strain OGL-20P.</title>
        <authorList>
            <person name="Oger P.M."/>
        </authorList>
    </citation>
    <scope>NUCLEOTIDE SEQUENCE [LARGE SCALE GENOMIC DNA]</scope>
    <source>
        <strain evidence="2 7">OGL-20P</strain>
    </source>
</reference>
<dbReference type="EMBL" id="LIXN01000002">
    <property type="protein sequence ID" value="KQH83232.1"/>
    <property type="molecule type" value="Genomic_DNA"/>
</dbReference>
<dbReference type="GeneID" id="33334947"/>
<evidence type="ECO:0000313" key="3">
    <source>
        <dbReference type="EMBL" id="KQH83232.1"/>
    </source>
</evidence>
<dbReference type="KEGG" id="ttd:A3L14_10935"/>
<keyword evidence="1" id="KW-1133">Transmembrane helix</keyword>
<dbReference type="STRING" id="277988.SAMN05216170_2293"/>
<dbReference type="Proteomes" id="UP000182125">
    <property type="component" value="Unassembled WGS sequence"/>
</dbReference>
<dbReference type="Proteomes" id="UP000051862">
    <property type="component" value="Unassembled WGS sequence"/>
</dbReference>
<evidence type="ECO:0000256" key="1">
    <source>
        <dbReference type="SAM" id="Phobius"/>
    </source>
</evidence>
<keyword evidence="1" id="KW-0812">Transmembrane</keyword>
<dbReference type="AlphaFoldDB" id="A0A0Q2URH6"/>
<feature type="transmembrane region" description="Helical" evidence="1">
    <location>
        <begin position="170"/>
        <end position="196"/>
    </location>
</feature>
<evidence type="ECO:0000313" key="7">
    <source>
        <dbReference type="Proteomes" id="UP000250136"/>
    </source>
</evidence>